<keyword evidence="2" id="KW-1185">Reference proteome</keyword>
<sequence length="169" mass="18979">MHSKRSTVSETLDHVFYHDTDEQRSQETDGEDALEEERSEVEDDSELNPDQETEREPDVVDHTDPNNLCPDITVDEGLVTLMSVPSTRLFSLVVVHFPVIRVRLLTSGMVGRPSPPAYSGGRNADNVYKPQSSVYSGVHVRTHAQTPAKRIKERIGNLGQMIEPRRGSR</sequence>
<proteinExistence type="predicted"/>
<accession>A0ACC2HJZ9</accession>
<dbReference type="EMBL" id="CM055728">
    <property type="protein sequence ID" value="KAJ8016231.1"/>
    <property type="molecule type" value="Genomic_DNA"/>
</dbReference>
<organism evidence="1 2">
    <name type="scientific">Dallia pectoralis</name>
    <name type="common">Alaska blackfish</name>
    <dbReference type="NCBI Taxonomy" id="75939"/>
    <lineage>
        <taxon>Eukaryota</taxon>
        <taxon>Metazoa</taxon>
        <taxon>Chordata</taxon>
        <taxon>Craniata</taxon>
        <taxon>Vertebrata</taxon>
        <taxon>Euteleostomi</taxon>
        <taxon>Actinopterygii</taxon>
        <taxon>Neopterygii</taxon>
        <taxon>Teleostei</taxon>
        <taxon>Protacanthopterygii</taxon>
        <taxon>Esociformes</taxon>
        <taxon>Umbridae</taxon>
        <taxon>Dallia</taxon>
    </lineage>
</organism>
<evidence type="ECO:0000313" key="2">
    <source>
        <dbReference type="Proteomes" id="UP001157502"/>
    </source>
</evidence>
<dbReference type="Proteomes" id="UP001157502">
    <property type="component" value="Chromosome 1"/>
</dbReference>
<evidence type="ECO:0000313" key="1">
    <source>
        <dbReference type="EMBL" id="KAJ8016231.1"/>
    </source>
</evidence>
<protein>
    <submittedName>
        <fullName evidence="1">Uncharacterized protein</fullName>
    </submittedName>
</protein>
<gene>
    <name evidence="1" type="ORF">DPEC_G00005050</name>
</gene>
<reference evidence="1" key="1">
    <citation type="submission" date="2021-05" db="EMBL/GenBank/DDBJ databases">
        <authorList>
            <person name="Pan Q."/>
            <person name="Jouanno E."/>
            <person name="Zahm M."/>
            <person name="Klopp C."/>
            <person name="Cabau C."/>
            <person name="Louis A."/>
            <person name="Berthelot C."/>
            <person name="Parey E."/>
            <person name="Roest Crollius H."/>
            <person name="Montfort J."/>
            <person name="Robinson-Rechavi M."/>
            <person name="Bouchez O."/>
            <person name="Lampietro C."/>
            <person name="Lopez Roques C."/>
            <person name="Donnadieu C."/>
            <person name="Postlethwait J."/>
            <person name="Bobe J."/>
            <person name="Dillon D."/>
            <person name="Chandos A."/>
            <person name="von Hippel F."/>
            <person name="Guiguen Y."/>
        </authorList>
    </citation>
    <scope>NUCLEOTIDE SEQUENCE</scope>
    <source>
        <strain evidence="1">YG-Jan2019</strain>
    </source>
</reference>
<comment type="caution">
    <text evidence="1">The sequence shown here is derived from an EMBL/GenBank/DDBJ whole genome shotgun (WGS) entry which is preliminary data.</text>
</comment>
<name>A0ACC2HJZ9_DALPE</name>